<evidence type="ECO:0000313" key="4">
    <source>
        <dbReference type="EMBL" id="GAH90295.1"/>
    </source>
</evidence>
<name>X1K9I2_9ZZZZ</name>
<feature type="domain" description="ATPase AAA-type core" evidence="3">
    <location>
        <begin position="1"/>
        <end position="78"/>
    </location>
</feature>
<organism evidence="4">
    <name type="scientific">marine sediment metagenome</name>
    <dbReference type="NCBI Taxonomy" id="412755"/>
    <lineage>
        <taxon>unclassified sequences</taxon>
        <taxon>metagenomes</taxon>
        <taxon>ecological metagenomes</taxon>
    </lineage>
</organism>
<dbReference type="SUPFAM" id="SSF52540">
    <property type="entry name" value="P-loop containing nucleoside triphosphate hydrolases"/>
    <property type="match status" value="1"/>
</dbReference>
<dbReference type="InterPro" id="IPR027417">
    <property type="entry name" value="P-loop_NTPase"/>
</dbReference>
<dbReference type="Gene3D" id="3.40.50.300">
    <property type="entry name" value="P-loop containing nucleotide triphosphate hydrolases"/>
    <property type="match status" value="1"/>
</dbReference>
<comment type="caution">
    <text evidence="4">The sequence shown here is derived from an EMBL/GenBank/DDBJ whole genome shotgun (WGS) entry which is preliminary data.</text>
</comment>
<dbReference type="GO" id="GO:0005524">
    <property type="term" value="F:ATP binding"/>
    <property type="evidence" value="ECO:0007669"/>
    <property type="project" value="UniProtKB-KW"/>
</dbReference>
<reference evidence="4" key="1">
    <citation type="journal article" date="2014" name="Front. Microbiol.">
        <title>High frequency of phylogenetically diverse reductive dehalogenase-homologous genes in deep subseafloor sedimentary metagenomes.</title>
        <authorList>
            <person name="Kawai M."/>
            <person name="Futagami T."/>
            <person name="Toyoda A."/>
            <person name="Takaki Y."/>
            <person name="Nishi S."/>
            <person name="Hori S."/>
            <person name="Arai W."/>
            <person name="Tsubouchi T."/>
            <person name="Morono Y."/>
            <person name="Uchiyama I."/>
            <person name="Ito T."/>
            <person name="Fujiyama A."/>
            <person name="Inagaki F."/>
            <person name="Takami H."/>
        </authorList>
    </citation>
    <scope>NUCLEOTIDE SEQUENCE</scope>
    <source>
        <strain evidence="4">Expedition CK06-06</strain>
    </source>
</reference>
<dbReference type="EMBL" id="BARV01002190">
    <property type="protein sequence ID" value="GAH90295.1"/>
    <property type="molecule type" value="Genomic_DNA"/>
</dbReference>
<keyword evidence="2" id="KW-0067">ATP-binding</keyword>
<dbReference type="GO" id="GO:0016887">
    <property type="term" value="F:ATP hydrolysis activity"/>
    <property type="evidence" value="ECO:0007669"/>
    <property type="project" value="InterPro"/>
</dbReference>
<dbReference type="GO" id="GO:0005737">
    <property type="term" value="C:cytoplasm"/>
    <property type="evidence" value="ECO:0007669"/>
    <property type="project" value="TreeGrafter"/>
</dbReference>
<evidence type="ECO:0000256" key="2">
    <source>
        <dbReference type="ARBA" id="ARBA00022840"/>
    </source>
</evidence>
<evidence type="ECO:0000256" key="1">
    <source>
        <dbReference type="ARBA" id="ARBA00022741"/>
    </source>
</evidence>
<proteinExistence type="predicted"/>
<accession>X1K9I2</accession>
<gene>
    <name evidence="4" type="ORF">S06H3_05807</name>
</gene>
<feature type="non-terminal residue" evidence="4">
    <location>
        <position position="1"/>
    </location>
</feature>
<dbReference type="GO" id="GO:0034605">
    <property type="term" value="P:cellular response to heat"/>
    <property type="evidence" value="ECO:0007669"/>
    <property type="project" value="TreeGrafter"/>
</dbReference>
<dbReference type="InterPro" id="IPR050130">
    <property type="entry name" value="ClpA_ClpB"/>
</dbReference>
<dbReference type="Pfam" id="PF07724">
    <property type="entry name" value="AAA_2"/>
    <property type="match status" value="1"/>
</dbReference>
<protein>
    <recommendedName>
        <fullName evidence="3">ATPase AAA-type core domain-containing protein</fullName>
    </recommendedName>
</protein>
<dbReference type="InterPro" id="IPR003959">
    <property type="entry name" value="ATPase_AAA_core"/>
</dbReference>
<dbReference type="PANTHER" id="PTHR11638:SF18">
    <property type="entry name" value="HEAT SHOCK PROTEIN 104"/>
    <property type="match status" value="1"/>
</dbReference>
<dbReference type="AlphaFoldDB" id="X1K9I2"/>
<keyword evidence="1" id="KW-0547">Nucleotide-binding</keyword>
<dbReference type="PANTHER" id="PTHR11638">
    <property type="entry name" value="ATP-DEPENDENT CLP PROTEASE"/>
    <property type="match status" value="1"/>
</dbReference>
<sequence length="102" mass="11694">LQILEDGRLTDAKGRVAFFKNAILIMTSNIGSEHIARMGSLGFLGEREGAEKQSLKEKVSEALKESFRPEFLNRIDDIIIFNYLWPYFGEGPFFYNQLANFN</sequence>
<evidence type="ECO:0000259" key="3">
    <source>
        <dbReference type="Pfam" id="PF07724"/>
    </source>
</evidence>